<dbReference type="InterPro" id="IPR013783">
    <property type="entry name" value="Ig-like_fold"/>
</dbReference>
<gene>
    <name evidence="20" type="ORF">SAMN05444380_10625</name>
</gene>
<comment type="similarity">
    <text evidence="13">Belongs to the glycosyl hydrolase 2 family. Beta-mannosidase B subfamily.</text>
</comment>
<evidence type="ECO:0000256" key="9">
    <source>
        <dbReference type="ARBA" id="ARBA00022801"/>
    </source>
</evidence>
<dbReference type="GO" id="GO:0006516">
    <property type="term" value="P:glycoprotein catabolic process"/>
    <property type="evidence" value="ECO:0007669"/>
    <property type="project" value="TreeGrafter"/>
</dbReference>
<dbReference type="GO" id="GO:0005975">
    <property type="term" value="P:carbohydrate metabolic process"/>
    <property type="evidence" value="ECO:0007669"/>
    <property type="project" value="InterPro"/>
</dbReference>
<feature type="domain" description="Beta-mannosidase Ig-fold" evidence="17">
    <location>
        <begin position="788"/>
        <end position="864"/>
    </location>
</feature>
<evidence type="ECO:0000256" key="2">
    <source>
        <dbReference type="ARBA" id="ARBA00004371"/>
    </source>
</evidence>
<comment type="subcellular location">
    <subcellularLocation>
        <location evidence="2">Lysosome</location>
    </subcellularLocation>
    <subcellularLocation>
        <location evidence="3">Secreted</location>
    </subcellularLocation>
</comment>
<dbReference type="GO" id="GO:0005764">
    <property type="term" value="C:lysosome"/>
    <property type="evidence" value="ECO:0007669"/>
    <property type="project" value="UniProtKB-SubCell"/>
</dbReference>
<dbReference type="InterPro" id="IPR054593">
    <property type="entry name" value="Beta-mannosidase-like_N2"/>
</dbReference>
<keyword evidence="9" id="KW-0378">Hydrolase</keyword>
<comment type="catalytic activity">
    <reaction evidence="1">
        <text>Hydrolysis of terminal, non-reducing beta-D-mannose residues in beta-D-mannosides.</text>
        <dbReference type="EC" id="3.2.1.25"/>
    </reaction>
</comment>
<dbReference type="InterPro" id="IPR006102">
    <property type="entry name" value="Ig-like_GH2"/>
</dbReference>
<dbReference type="Pfam" id="PF17753">
    <property type="entry name" value="Ig_mannosidase"/>
    <property type="match status" value="1"/>
</dbReference>
<dbReference type="InterPro" id="IPR017853">
    <property type="entry name" value="GH"/>
</dbReference>
<keyword evidence="8" id="KW-0732">Signal</keyword>
<keyword evidence="10" id="KW-0325">Glycoprotein</keyword>
<evidence type="ECO:0000313" key="21">
    <source>
        <dbReference type="Proteomes" id="UP000181976"/>
    </source>
</evidence>
<evidence type="ECO:0000259" key="18">
    <source>
        <dbReference type="Pfam" id="PF17786"/>
    </source>
</evidence>
<evidence type="ECO:0000256" key="8">
    <source>
        <dbReference type="ARBA" id="ARBA00022729"/>
    </source>
</evidence>
<organism evidence="20 21">
    <name type="scientific">Thermophagus xiamenensis</name>
    <dbReference type="NCBI Taxonomy" id="385682"/>
    <lineage>
        <taxon>Bacteria</taxon>
        <taxon>Pseudomonadati</taxon>
        <taxon>Bacteroidota</taxon>
        <taxon>Bacteroidia</taxon>
        <taxon>Marinilabiliales</taxon>
        <taxon>Marinilabiliaceae</taxon>
        <taxon>Thermophagus</taxon>
    </lineage>
</organism>
<dbReference type="RefSeq" id="WP_010527107.1">
    <property type="nucleotide sequence ID" value="NZ_AFSL01000032.1"/>
</dbReference>
<protein>
    <recommendedName>
        <fullName evidence="14">Beta-mannosidase B</fullName>
        <ecNumber evidence="6">3.2.1.25</ecNumber>
    </recommendedName>
    <alternativeName>
        <fullName evidence="15">Mannanase B</fullName>
    </alternativeName>
</protein>
<dbReference type="PANTHER" id="PTHR43730">
    <property type="entry name" value="BETA-MANNOSIDASE"/>
    <property type="match status" value="1"/>
</dbReference>
<dbReference type="STRING" id="385682.SAMN05444380_10625"/>
<dbReference type="SUPFAM" id="SSF49303">
    <property type="entry name" value="beta-Galactosidase/glucuronidase domain"/>
    <property type="match status" value="3"/>
</dbReference>
<dbReference type="InterPro" id="IPR041447">
    <property type="entry name" value="Mannosidase_ig"/>
</dbReference>
<dbReference type="InterPro" id="IPR041625">
    <property type="entry name" value="Beta-mannosidase_Ig"/>
</dbReference>
<evidence type="ECO:0000259" key="16">
    <source>
        <dbReference type="Pfam" id="PF00703"/>
    </source>
</evidence>
<evidence type="ECO:0000256" key="3">
    <source>
        <dbReference type="ARBA" id="ARBA00004613"/>
    </source>
</evidence>
<dbReference type="SUPFAM" id="SSF51445">
    <property type="entry name" value="(Trans)glycosidases"/>
    <property type="match status" value="1"/>
</dbReference>
<sequence>MEKNIFQHKFLFVSLFIAFMIFGNACREQYTGSPVTINLNDNWEFSQAGTDKWMPATVPGTVHSDLMANGVIKDPHTGMNEDDVQWVEKEDWIYRTSFNVDKSLLSGPDVIELFFNGLDTYADVYLNDEKILTADNMFVGWRVDVKEYLKEGTNTLRIYFHSPVKEGMKKLKRLDYLLPAINEQAPEGERTNIFTRKAPFHYGWDWGPRLVTSGIWKPVVLKAWSRADIEDVYIQTDEAHQSAAKVSGNIHVRVTHAGKYRVELKTDAPAEPFVRDVELKQGDNYIPFQLELDHPKLWWTNGLGEPHLYSFDFSLKFEEQPVDEYHLDYGVRTLRVVQKPDEVGHTFYFELNGVPVFMKGANVIPSETLTPLITKERYENLIQNAIDANMNMIRIWGGAIYGDDYLYDLCDRNGILVWQDFMFACALQPGDEAHLENIRKEARYNVKRLRNHPSLAMWCGNNENFHGWHEWGWDRMFKPDVKEFVWNTYQKIFDEILPQAVSELDSMRYYHPSSPIGYGGKKADRTSGDEHDWTIWFGQKPFSAYNDNVPRFVSEYGLQSFPSMHTIKQFSEPEDWAYDSKLMRHRQRGRMPYIRPGFDGNDMIKWYMEQYYNVPDTFPDFVYVSQLLQAKAYKTAIEAHRRNKPHCMGSLYWQLNDSWPTISWSTVDYYGRWKAAHYFVKKANEAFILSPVLEEGKVNVYAVNDYLQSISGELLVKVISFDGDELFSQKVDARVPENSSVVIFEDLLTNLVDDDKLSNAVLAVEFHSGGQIIADNLLYFKEPKELELPDASVEVSVGKTADGYRVTVSSDKLVKNVFLDTAGGTGRFSDNFFDVLPGDAVVVELKTDKQLSLDNDIIIRTLNDLVNVDE</sequence>
<accession>A0A1I1XGB1</accession>
<dbReference type="Gene3D" id="3.20.20.80">
    <property type="entry name" value="Glycosidases"/>
    <property type="match status" value="1"/>
</dbReference>
<evidence type="ECO:0000256" key="10">
    <source>
        <dbReference type="ARBA" id="ARBA00023180"/>
    </source>
</evidence>
<evidence type="ECO:0000256" key="14">
    <source>
        <dbReference type="ARBA" id="ARBA00041069"/>
    </source>
</evidence>
<dbReference type="InParanoid" id="A0A1I1XGB1"/>
<dbReference type="PANTHER" id="PTHR43730:SF1">
    <property type="entry name" value="BETA-MANNOSIDASE"/>
    <property type="match status" value="1"/>
</dbReference>
<keyword evidence="11" id="KW-0458">Lysosome</keyword>
<dbReference type="AlphaFoldDB" id="A0A1I1XGB1"/>
<dbReference type="Gene3D" id="2.60.120.260">
    <property type="entry name" value="Galactose-binding domain-like"/>
    <property type="match status" value="1"/>
</dbReference>
<keyword evidence="21" id="KW-1185">Reference proteome</keyword>
<comment type="pathway">
    <text evidence="4">Glycan metabolism; N-glycan degradation.</text>
</comment>
<dbReference type="Pfam" id="PF22666">
    <property type="entry name" value="Glyco_hydro_2_N2"/>
    <property type="match status" value="1"/>
</dbReference>
<keyword evidence="12" id="KW-0326">Glycosidase</keyword>
<evidence type="ECO:0000256" key="15">
    <source>
        <dbReference type="ARBA" id="ARBA00041614"/>
    </source>
</evidence>
<evidence type="ECO:0000256" key="12">
    <source>
        <dbReference type="ARBA" id="ARBA00023295"/>
    </source>
</evidence>
<dbReference type="GO" id="GO:0004567">
    <property type="term" value="F:beta-mannosidase activity"/>
    <property type="evidence" value="ECO:0007669"/>
    <property type="project" value="UniProtKB-EC"/>
</dbReference>
<evidence type="ECO:0000256" key="6">
    <source>
        <dbReference type="ARBA" id="ARBA00012754"/>
    </source>
</evidence>
<proteinExistence type="inferred from homology"/>
<evidence type="ECO:0000256" key="4">
    <source>
        <dbReference type="ARBA" id="ARBA00004740"/>
    </source>
</evidence>
<keyword evidence="7" id="KW-0964">Secreted</keyword>
<evidence type="ECO:0000256" key="7">
    <source>
        <dbReference type="ARBA" id="ARBA00022525"/>
    </source>
</evidence>
<evidence type="ECO:0000256" key="13">
    <source>
        <dbReference type="ARBA" id="ARBA00038429"/>
    </source>
</evidence>
<dbReference type="Gene3D" id="2.60.40.10">
    <property type="entry name" value="Immunoglobulins"/>
    <property type="match status" value="3"/>
</dbReference>
<dbReference type="EC" id="3.2.1.25" evidence="6"/>
<dbReference type="GO" id="GO:0005576">
    <property type="term" value="C:extracellular region"/>
    <property type="evidence" value="ECO:0007669"/>
    <property type="project" value="UniProtKB-SubCell"/>
</dbReference>
<dbReference type="SUPFAM" id="SSF49785">
    <property type="entry name" value="Galactose-binding domain-like"/>
    <property type="match status" value="1"/>
</dbReference>
<dbReference type="Pfam" id="PF17786">
    <property type="entry name" value="Mannosidase_ig"/>
    <property type="match status" value="1"/>
</dbReference>
<dbReference type="InterPro" id="IPR036156">
    <property type="entry name" value="Beta-gal/glucu_dom_sf"/>
</dbReference>
<dbReference type="FunFam" id="2.60.120.260:FF:000060">
    <property type="entry name" value="Probable beta-mannosidase"/>
    <property type="match status" value="1"/>
</dbReference>
<dbReference type="FunFam" id="3.20.20.80:FF:000050">
    <property type="entry name" value="Beta-mannosidase B"/>
    <property type="match status" value="1"/>
</dbReference>
<evidence type="ECO:0000259" key="17">
    <source>
        <dbReference type="Pfam" id="PF17753"/>
    </source>
</evidence>
<dbReference type="Pfam" id="PF00703">
    <property type="entry name" value="Glyco_hydro_2"/>
    <property type="match status" value="1"/>
</dbReference>
<reference evidence="20 21" key="1">
    <citation type="submission" date="2016-10" db="EMBL/GenBank/DDBJ databases">
        <authorList>
            <person name="de Groot N.N."/>
        </authorList>
    </citation>
    <scope>NUCLEOTIDE SEQUENCE [LARGE SCALE GENOMIC DNA]</scope>
    <source>
        <strain evidence="20 21">DSM 19012</strain>
    </source>
</reference>
<dbReference type="eggNOG" id="COG3250">
    <property type="taxonomic scope" value="Bacteria"/>
</dbReference>
<dbReference type="EMBL" id="FONA01000006">
    <property type="protein sequence ID" value="SFE06201.1"/>
    <property type="molecule type" value="Genomic_DNA"/>
</dbReference>
<dbReference type="InterPro" id="IPR050887">
    <property type="entry name" value="Beta-mannosidase_GH2"/>
</dbReference>
<feature type="domain" description="Mannosidase Ig/CBM-like" evidence="18">
    <location>
        <begin position="696"/>
        <end position="785"/>
    </location>
</feature>
<evidence type="ECO:0000256" key="5">
    <source>
        <dbReference type="ARBA" id="ARBA00011738"/>
    </source>
</evidence>
<evidence type="ECO:0000256" key="1">
    <source>
        <dbReference type="ARBA" id="ARBA00000829"/>
    </source>
</evidence>
<evidence type="ECO:0000256" key="11">
    <source>
        <dbReference type="ARBA" id="ARBA00023228"/>
    </source>
</evidence>
<feature type="domain" description="Beta-mannosidase-like galactose-binding" evidence="19">
    <location>
        <begin position="43"/>
        <end position="217"/>
    </location>
</feature>
<dbReference type="InterPro" id="IPR008979">
    <property type="entry name" value="Galactose-bd-like_sf"/>
</dbReference>
<evidence type="ECO:0000313" key="20">
    <source>
        <dbReference type="EMBL" id="SFE06201.1"/>
    </source>
</evidence>
<evidence type="ECO:0000259" key="19">
    <source>
        <dbReference type="Pfam" id="PF22666"/>
    </source>
</evidence>
<dbReference type="Proteomes" id="UP000181976">
    <property type="component" value="Unassembled WGS sequence"/>
</dbReference>
<feature type="domain" description="Glycoside hydrolase family 2 immunoglobulin-like beta-sandwich" evidence="16">
    <location>
        <begin position="228"/>
        <end position="332"/>
    </location>
</feature>
<comment type="subunit">
    <text evidence="5">Homodimer.</text>
</comment>
<name>A0A1I1XGB1_9BACT</name>